<evidence type="ECO:0000313" key="4">
    <source>
        <dbReference type="Proteomes" id="UP000825935"/>
    </source>
</evidence>
<dbReference type="PANTHER" id="PTHR47765">
    <property type="entry name" value="3'-5' EXONUCLEASE DOMAIN-CONTAINING PROTEIN"/>
    <property type="match status" value="1"/>
</dbReference>
<dbReference type="Proteomes" id="UP000825935">
    <property type="component" value="Chromosome 32"/>
</dbReference>
<accession>A0A8T2QWA0</accession>
<proteinExistence type="predicted"/>
<evidence type="ECO:0000259" key="2">
    <source>
        <dbReference type="SMART" id="SM00474"/>
    </source>
</evidence>
<feature type="region of interest" description="Disordered" evidence="1">
    <location>
        <begin position="78"/>
        <end position="98"/>
    </location>
</feature>
<dbReference type="Pfam" id="PF01612">
    <property type="entry name" value="DNA_pol_A_exo1"/>
    <property type="match status" value="1"/>
</dbReference>
<dbReference type="SUPFAM" id="SSF53098">
    <property type="entry name" value="Ribonuclease H-like"/>
    <property type="match status" value="1"/>
</dbReference>
<dbReference type="OMA" id="NIEFWQC"/>
<dbReference type="GO" id="GO:0003676">
    <property type="term" value="F:nucleic acid binding"/>
    <property type="evidence" value="ECO:0007669"/>
    <property type="project" value="InterPro"/>
</dbReference>
<feature type="domain" description="3'-5' exonuclease" evidence="2">
    <location>
        <begin position="13"/>
        <end position="297"/>
    </location>
</feature>
<dbReference type="InterPro" id="IPR052408">
    <property type="entry name" value="Exonuclease_MUT-7-like"/>
</dbReference>
<dbReference type="Pfam" id="PF01927">
    <property type="entry name" value="Mut7-C"/>
    <property type="match status" value="1"/>
</dbReference>
<evidence type="ECO:0000313" key="3">
    <source>
        <dbReference type="EMBL" id="KAH7287633.1"/>
    </source>
</evidence>
<gene>
    <name evidence="3" type="ORF">KP509_32G067300</name>
</gene>
<comment type="caution">
    <text evidence="3">The sequence shown here is derived from an EMBL/GenBank/DDBJ whole genome shotgun (WGS) entry which is preliminary data.</text>
</comment>
<dbReference type="InterPro" id="IPR036397">
    <property type="entry name" value="RNaseH_sf"/>
</dbReference>
<evidence type="ECO:0000256" key="1">
    <source>
        <dbReference type="SAM" id="MobiDB-lite"/>
    </source>
</evidence>
<dbReference type="EMBL" id="CM035437">
    <property type="protein sequence ID" value="KAH7287633.1"/>
    <property type="molecule type" value="Genomic_DNA"/>
</dbReference>
<name>A0A8T2QWA0_CERRI</name>
<dbReference type="OrthoDB" id="10261556at2759"/>
<dbReference type="SMART" id="SM00474">
    <property type="entry name" value="35EXOc"/>
    <property type="match status" value="1"/>
</dbReference>
<keyword evidence="4" id="KW-1185">Reference proteome</keyword>
<dbReference type="AlphaFoldDB" id="A0A8T2QWA0"/>
<dbReference type="PANTHER" id="PTHR47765:SF2">
    <property type="entry name" value="EXONUCLEASE MUT-7 HOMOLOG"/>
    <property type="match status" value="1"/>
</dbReference>
<organism evidence="3 4">
    <name type="scientific">Ceratopteris richardii</name>
    <name type="common">Triangle waterfern</name>
    <dbReference type="NCBI Taxonomy" id="49495"/>
    <lineage>
        <taxon>Eukaryota</taxon>
        <taxon>Viridiplantae</taxon>
        <taxon>Streptophyta</taxon>
        <taxon>Embryophyta</taxon>
        <taxon>Tracheophyta</taxon>
        <taxon>Polypodiopsida</taxon>
        <taxon>Polypodiidae</taxon>
        <taxon>Polypodiales</taxon>
        <taxon>Pteridineae</taxon>
        <taxon>Pteridaceae</taxon>
        <taxon>Parkerioideae</taxon>
        <taxon>Ceratopteris</taxon>
    </lineage>
</organism>
<dbReference type="GO" id="GO:0008408">
    <property type="term" value="F:3'-5' exonuclease activity"/>
    <property type="evidence" value="ECO:0007669"/>
    <property type="project" value="InterPro"/>
</dbReference>
<dbReference type="InterPro" id="IPR012337">
    <property type="entry name" value="RNaseH-like_sf"/>
</dbReference>
<dbReference type="InterPro" id="IPR002782">
    <property type="entry name" value="Mut7-C_RNAse_dom"/>
</dbReference>
<protein>
    <recommendedName>
        <fullName evidence="2">3'-5' exonuclease domain-containing protein</fullName>
    </recommendedName>
</protein>
<sequence length="622" mass="69541">MEPWPLPRDCIHFVDSAHSESFALLLQALDRAYIVAMDAEWKPVRSNNRRRFPRVSIMQLACRLSNCIAEPRIHDGDAAGSEGDITDTSHGEAETSTDLVEQPVKIRNATAGQTANLNSQGPSSYENCMNLSAEQSTVCNRQEGHNHLELSQSRVQENEEIIFLLDMMSIPISFLWEAMKKMLVSSTVVKLGFKFKQDLVNLARSFPEPDSHSCFDKVDPYIDIGKLFLELCGSDGTCLNTLSLATICEEVVGYTLCKDLQCSNWEQRPLTNEQQLYAAADAHCLLLAYDVLKNKTSKGDTDYSSCTSTEDGVGAILQYSLGFAGNLEENVLHANRGVATAMVRAAIASRILVTTDLCTDSFFAPHTLLIEKYGERLLVSDEVTKKSTKKKQKRVQVKREPNVARHIFCGPPPWDPSCGGDGTPKFICDCMVGGLAKHLRNVGFDTVSFHKKVDPRKLVELAEKEHRVLLTQDVKLLGRGFMPATHAYHVKSKGKEEQLFEVVRRFGLEILEENLLSRCTKCNGEFFPNSLTPDEALAAFPVGQTLPRQDIIEQLVFWQCSKCMHMYWQVSCHLNISTGREAKFDSVFGSVSTPLHTHTHLSLSLSLSLSLVREFMKRVIRS</sequence>
<dbReference type="Gene3D" id="3.30.420.10">
    <property type="entry name" value="Ribonuclease H-like superfamily/Ribonuclease H"/>
    <property type="match status" value="2"/>
</dbReference>
<dbReference type="InterPro" id="IPR002562">
    <property type="entry name" value="3'-5'_exonuclease_dom"/>
</dbReference>
<dbReference type="GO" id="GO:0006139">
    <property type="term" value="P:nucleobase-containing compound metabolic process"/>
    <property type="evidence" value="ECO:0007669"/>
    <property type="project" value="InterPro"/>
</dbReference>
<reference evidence="3" key="1">
    <citation type="submission" date="2021-08" db="EMBL/GenBank/DDBJ databases">
        <title>WGS assembly of Ceratopteris richardii.</title>
        <authorList>
            <person name="Marchant D.B."/>
            <person name="Chen G."/>
            <person name="Jenkins J."/>
            <person name="Shu S."/>
            <person name="Leebens-Mack J."/>
            <person name="Grimwood J."/>
            <person name="Schmutz J."/>
            <person name="Soltis P."/>
            <person name="Soltis D."/>
            <person name="Chen Z.-H."/>
        </authorList>
    </citation>
    <scope>NUCLEOTIDE SEQUENCE</scope>
    <source>
        <strain evidence="3">Whitten #5841</strain>
        <tissue evidence="3">Leaf</tissue>
    </source>
</reference>